<dbReference type="AlphaFoldDB" id="A0A4Y2IJZ9"/>
<sequence>MVGRIEYGGKTSLVFLSDRQKDTYNLYIEELESELLHYGSELGGEDWMFHQDGASIRTTNAVKNWFIQSNMRVLPWADKRPDLNIVENIWAIPVHREHAGGKQCESAIELREVPNNVWTNFCQAEIQNLYDSLPDRILEVKKLVE</sequence>
<protein>
    <recommendedName>
        <fullName evidence="3">Tc1-like transposase DDE domain-containing protein</fullName>
    </recommendedName>
</protein>
<keyword evidence="2" id="KW-1185">Reference proteome</keyword>
<evidence type="ECO:0008006" key="3">
    <source>
        <dbReference type="Google" id="ProtNLM"/>
    </source>
</evidence>
<dbReference type="EMBL" id="BGPR01002731">
    <property type="protein sequence ID" value="GBM78058.1"/>
    <property type="molecule type" value="Genomic_DNA"/>
</dbReference>
<gene>
    <name evidence="1" type="ORF">AVEN_154020_1</name>
</gene>
<evidence type="ECO:0000313" key="1">
    <source>
        <dbReference type="EMBL" id="GBM78058.1"/>
    </source>
</evidence>
<name>A0A4Y2IJZ9_ARAVE</name>
<proteinExistence type="predicted"/>
<reference evidence="1 2" key="1">
    <citation type="journal article" date="2019" name="Sci. Rep.">
        <title>Orb-weaving spider Araneus ventricosus genome elucidates the spidroin gene catalogue.</title>
        <authorList>
            <person name="Kono N."/>
            <person name="Nakamura H."/>
            <person name="Ohtoshi R."/>
            <person name="Moran D.A.P."/>
            <person name="Shinohara A."/>
            <person name="Yoshida Y."/>
            <person name="Fujiwara M."/>
            <person name="Mori M."/>
            <person name="Tomita M."/>
            <person name="Arakawa K."/>
        </authorList>
    </citation>
    <scope>NUCLEOTIDE SEQUENCE [LARGE SCALE GENOMIC DNA]</scope>
</reference>
<accession>A0A4Y2IJZ9</accession>
<evidence type="ECO:0000313" key="2">
    <source>
        <dbReference type="Proteomes" id="UP000499080"/>
    </source>
</evidence>
<organism evidence="1 2">
    <name type="scientific">Araneus ventricosus</name>
    <name type="common">Orbweaver spider</name>
    <name type="synonym">Epeira ventricosa</name>
    <dbReference type="NCBI Taxonomy" id="182803"/>
    <lineage>
        <taxon>Eukaryota</taxon>
        <taxon>Metazoa</taxon>
        <taxon>Ecdysozoa</taxon>
        <taxon>Arthropoda</taxon>
        <taxon>Chelicerata</taxon>
        <taxon>Arachnida</taxon>
        <taxon>Araneae</taxon>
        <taxon>Araneomorphae</taxon>
        <taxon>Entelegynae</taxon>
        <taxon>Araneoidea</taxon>
        <taxon>Araneidae</taxon>
        <taxon>Araneus</taxon>
    </lineage>
</organism>
<dbReference type="Gene3D" id="3.30.420.10">
    <property type="entry name" value="Ribonuclease H-like superfamily/Ribonuclease H"/>
    <property type="match status" value="1"/>
</dbReference>
<dbReference type="Proteomes" id="UP000499080">
    <property type="component" value="Unassembled WGS sequence"/>
</dbReference>
<dbReference type="InterPro" id="IPR036397">
    <property type="entry name" value="RNaseH_sf"/>
</dbReference>
<dbReference type="GO" id="GO:0003676">
    <property type="term" value="F:nucleic acid binding"/>
    <property type="evidence" value="ECO:0007669"/>
    <property type="project" value="InterPro"/>
</dbReference>
<comment type="caution">
    <text evidence="1">The sequence shown here is derived from an EMBL/GenBank/DDBJ whole genome shotgun (WGS) entry which is preliminary data.</text>
</comment>